<dbReference type="InterPro" id="IPR023052">
    <property type="entry name" value="Cell_div_SepF"/>
</dbReference>
<keyword evidence="2 5" id="KW-0717">Septation</keyword>
<protein>
    <recommendedName>
        <fullName evidence="5">Cell division protein SepF</fullName>
    </recommendedName>
</protein>
<name>A0A6N2SBE0_9FIRM</name>
<keyword evidence="1 5" id="KW-0132">Cell division</keyword>
<evidence type="ECO:0000313" key="6">
    <source>
        <dbReference type="EMBL" id="VYS90536.1"/>
    </source>
</evidence>
<dbReference type="PANTHER" id="PTHR35798:SF1">
    <property type="entry name" value="CELL DIVISION PROTEIN SEPF"/>
    <property type="match status" value="1"/>
</dbReference>
<comment type="subcellular location">
    <subcellularLocation>
        <location evidence="5">Cytoplasm</location>
    </subcellularLocation>
    <text evidence="5">Localizes to the division site, in a FtsZ-dependent manner.</text>
</comment>
<dbReference type="InterPro" id="IPR038594">
    <property type="entry name" value="SepF-like_sf"/>
</dbReference>
<evidence type="ECO:0000256" key="3">
    <source>
        <dbReference type="ARBA" id="ARBA00023306"/>
    </source>
</evidence>
<evidence type="ECO:0000256" key="1">
    <source>
        <dbReference type="ARBA" id="ARBA00022618"/>
    </source>
</evidence>
<evidence type="ECO:0000256" key="2">
    <source>
        <dbReference type="ARBA" id="ARBA00023210"/>
    </source>
</evidence>
<evidence type="ECO:0000256" key="5">
    <source>
        <dbReference type="HAMAP-Rule" id="MF_01197"/>
    </source>
</evidence>
<proteinExistence type="inferred from homology"/>
<keyword evidence="3 5" id="KW-0131">Cell cycle</keyword>
<keyword evidence="5" id="KW-0963">Cytoplasm</keyword>
<dbReference type="InterPro" id="IPR007561">
    <property type="entry name" value="Cell_div_SepF/SepF-rel"/>
</dbReference>
<comment type="subunit">
    <text evidence="5">Homodimer. Interacts with FtsZ.</text>
</comment>
<evidence type="ECO:0000256" key="4">
    <source>
        <dbReference type="ARBA" id="ARBA00044936"/>
    </source>
</evidence>
<dbReference type="HAMAP" id="MF_01197">
    <property type="entry name" value="SepF"/>
    <property type="match status" value="1"/>
</dbReference>
<dbReference type="EMBL" id="CACRSL010000003">
    <property type="protein sequence ID" value="VYS90536.1"/>
    <property type="molecule type" value="Genomic_DNA"/>
</dbReference>
<sequence length="145" mass="16246">MSIVDKFKNFVGIPEDDYYEDDEEMDFVTPNKAPEYTAPAETTKRNKVVNIAATTQLSVVLVKPERFEDASGIADHLNAKRTVVLNLESTNKEVSRRLIDFLSGVAYANEGQIKRVANSTYIITPYNVDFVGDLLDELESSGVFF</sequence>
<accession>A0A6N2SBE0</accession>
<dbReference type="GO" id="GO:0005737">
    <property type="term" value="C:cytoplasm"/>
    <property type="evidence" value="ECO:0007669"/>
    <property type="project" value="UniProtKB-SubCell"/>
</dbReference>
<dbReference type="AlphaFoldDB" id="A0A6N2SBE0"/>
<dbReference type="GO" id="GO:0000917">
    <property type="term" value="P:division septum assembly"/>
    <property type="evidence" value="ECO:0007669"/>
    <property type="project" value="UniProtKB-KW"/>
</dbReference>
<reference evidence="6" key="1">
    <citation type="submission" date="2019-11" db="EMBL/GenBank/DDBJ databases">
        <authorList>
            <person name="Feng L."/>
        </authorList>
    </citation>
    <scope>NUCLEOTIDE SEQUENCE</scope>
    <source>
        <strain evidence="6">AundefinedLFYP135</strain>
    </source>
</reference>
<comment type="function">
    <text evidence="4 5">Cell division protein that is part of the divisome complex and is recruited early to the Z-ring. Probably stimulates Z-ring formation, perhaps through the cross-linking of FtsZ protofilaments. Its function overlaps with FtsA.</text>
</comment>
<dbReference type="Pfam" id="PF04472">
    <property type="entry name" value="SepF"/>
    <property type="match status" value="1"/>
</dbReference>
<dbReference type="PANTHER" id="PTHR35798">
    <property type="entry name" value="CELL DIVISION PROTEIN SEPF"/>
    <property type="match status" value="1"/>
</dbReference>
<comment type="similarity">
    <text evidence="5">Belongs to the SepF family.</text>
</comment>
<dbReference type="GO" id="GO:0043093">
    <property type="term" value="P:FtsZ-dependent cytokinesis"/>
    <property type="evidence" value="ECO:0007669"/>
    <property type="project" value="UniProtKB-UniRule"/>
</dbReference>
<gene>
    <name evidence="5 6" type="primary">sepF</name>
    <name evidence="6" type="ORF">AULFYP135_00853</name>
</gene>
<organism evidence="6">
    <name type="scientific">uncultured Anaerotruncus sp</name>
    <dbReference type="NCBI Taxonomy" id="905011"/>
    <lineage>
        <taxon>Bacteria</taxon>
        <taxon>Bacillati</taxon>
        <taxon>Bacillota</taxon>
        <taxon>Clostridia</taxon>
        <taxon>Eubacteriales</taxon>
        <taxon>Oscillospiraceae</taxon>
        <taxon>Anaerotruncus</taxon>
        <taxon>environmental samples</taxon>
    </lineage>
</organism>
<dbReference type="Gene3D" id="3.30.110.150">
    <property type="entry name" value="SepF-like protein"/>
    <property type="match status" value="1"/>
</dbReference>